<feature type="region of interest" description="Disordered" evidence="1">
    <location>
        <begin position="160"/>
        <end position="183"/>
    </location>
</feature>
<dbReference type="InterPro" id="IPR005824">
    <property type="entry name" value="KOW"/>
</dbReference>
<proteinExistence type="predicted"/>
<feature type="domain" description="KOW" evidence="2">
    <location>
        <begin position="430"/>
        <end position="457"/>
    </location>
</feature>
<organism evidence="3 4">
    <name type="scientific">Marasmius crinis-equi</name>
    <dbReference type="NCBI Taxonomy" id="585013"/>
    <lineage>
        <taxon>Eukaryota</taxon>
        <taxon>Fungi</taxon>
        <taxon>Dikarya</taxon>
        <taxon>Basidiomycota</taxon>
        <taxon>Agaricomycotina</taxon>
        <taxon>Agaricomycetes</taxon>
        <taxon>Agaricomycetidae</taxon>
        <taxon>Agaricales</taxon>
        <taxon>Marasmiineae</taxon>
        <taxon>Marasmiaceae</taxon>
        <taxon>Marasmius</taxon>
    </lineage>
</organism>
<sequence>MATRFIDLEAQVGDDSDDERDFGTENTTDDDCTTLFTTHTIDDEQDGINDHDEEISRQESYLGIAGPAIQPTSPASDFIQDLERRYITSPALGKRKASDSLQTILNLANRPEPTVVSSSFSSSSVQRPNHPLTKARIPIREQPIRIPEAKRLMRGSEWIDDPPRHDIHAKGKPPAISQGEQRRQEMDRWAKWAAKKERERDFERHYAPGQWVKVQRGIYKGDAGQVYKTQMRERSDEEVEMERQRVEEALARGEEPPPMSPEMVFDGYWVLLVPRLPPPTLTRRKSLVLKQKLPPTSRRFDRRLFLPSDYGIQIPEQFRQALAGFEVNGRILSHGLLMKLYRSDALQPISSVDLATVVAFQEHPFSKRFPFPLPHDWEFRDGETVHVAPREGHEDGRGPVRMSEGALCVEFDQDGVSSLHPVTKDRLTKVVDIGNYVEVISGDMAGREGLVVEKRGTTLGVSENGTRRRINFFVHVNCITRTSRGDTSTIPWLEKEVVIVKGPYSGQLGIVKDVKRKPNRDVLFLWLLLPRLQRAIEVEDNRVVTKTTRDTSRDPLWKIYPLTPDQRYFHIERTVEMDVEAQVQTGLTTNEEVERRLERNETVASEVIISMSTGKTPWIGLFVGITHGQHKGYEGSVVDVNRTSQTSCESGLMVEVELNVFGSRRIQILYDFVRERRTGLTLAAYQPLSQPQRFFAPKPTFFGKPARWNRRRTLIATLPNTSVPDTEDSLSDLLLPLDSSDCEHLVPPEDIEDLPLPPVLGPDALPMDVWNPYYEYGWSYPQEADPPPSPPTSGNASTSTLADVSPTVATISDPAHWLSRSELIGISILVDIVEGPFKKKGAYVEPARTPNGAIIVRTRKGKGKRYHDVSMHHVAKSTKDPGRSQRNDDPLLVVISGEHVGKLVRKIHHFFVQAPIPANKWLILAVFDPHDVLSGVTGEVVECSLDELAFVEENYTDSCSATEGVMKELHAVARSRLSNVDVRLPGQGNLTEILASVQSVIANRSSSNK</sequence>
<keyword evidence="4" id="KW-1185">Reference proteome</keyword>
<evidence type="ECO:0000259" key="2">
    <source>
        <dbReference type="SMART" id="SM00739"/>
    </source>
</evidence>
<feature type="domain" description="KOW" evidence="2">
    <location>
        <begin position="490"/>
        <end position="517"/>
    </location>
</feature>
<feature type="domain" description="KOW" evidence="2">
    <location>
        <begin position="616"/>
        <end position="643"/>
    </location>
</feature>
<feature type="region of interest" description="Disordered" evidence="1">
    <location>
        <begin position="1"/>
        <end position="30"/>
    </location>
</feature>
<dbReference type="Proteomes" id="UP001465976">
    <property type="component" value="Unassembled WGS sequence"/>
</dbReference>
<accession>A0ABR3F7D4</accession>
<dbReference type="EMBL" id="JBAHYK010000812">
    <property type="protein sequence ID" value="KAL0571160.1"/>
    <property type="molecule type" value="Genomic_DNA"/>
</dbReference>
<gene>
    <name evidence="3" type="ORF">V5O48_010799</name>
</gene>
<reference evidence="3 4" key="1">
    <citation type="submission" date="2024-02" db="EMBL/GenBank/DDBJ databases">
        <title>A draft genome for the cacao thread blight pathogen Marasmius crinis-equi.</title>
        <authorList>
            <person name="Cohen S.P."/>
            <person name="Baruah I.K."/>
            <person name="Amoako-Attah I."/>
            <person name="Bukari Y."/>
            <person name="Meinhardt L.W."/>
            <person name="Bailey B.A."/>
        </authorList>
    </citation>
    <scope>NUCLEOTIDE SEQUENCE [LARGE SCALE GENOMIC DNA]</scope>
    <source>
        <strain evidence="3 4">GH-76</strain>
    </source>
</reference>
<feature type="region of interest" description="Disordered" evidence="1">
    <location>
        <begin position="781"/>
        <end position="800"/>
    </location>
</feature>
<comment type="caution">
    <text evidence="3">The sequence shown here is derived from an EMBL/GenBank/DDBJ whole genome shotgun (WGS) entry which is preliminary data.</text>
</comment>
<evidence type="ECO:0000313" key="3">
    <source>
        <dbReference type="EMBL" id="KAL0571160.1"/>
    </source>
</evidence>
<name>A0ABR3F7D4_9AGAR</name>
<feature type="domain" description="KOW" evidence="2">
    <location>
        <begin position="205"/>
        <end position="232"/>
    </location>
</feature>
<dbReference type="SMART" id="SM00739">
    <property type="entry name" value="KOW"/>
    <property type="match status" value="4"/>
</dbReference>
<evidence type="ECO:0000313" key="4">
    <source>
        <dbReference type="Proteomes" id="UP001465976"/>
    </source>
</evidence>
<protein>
    <recommendedName>
        <fullName evidence="2">KOW domain-containing protein</fullName>
    </recommendedName>
</protein>
<evidence type="ECO:0000256" key="1">
    <source>
        <dbReference type="SAM" id="MobiDB-lite"/>
    </source>
</evidence>